<dbReference type="GO" id="GO:0010073">
    <property type="term" value="P:meristem maintenance"/>
    <property type="evidence" value="ECO:0007669"/>
    <property type="project" value="InterPro"/>
</dbReference>
<dbReference type="Proteomes" id="UP001289374">
    <property type="component" value="Unassembled WGS sequence"/>
</dbReference>
<dbReference type="AlphaFoldDB" id="A0AAE1WSM3"/>
<feature type="compositionally biased region" description="Basic and acidic residues" evidence="1">
    <location>
        <begin position="971"/>
        <end position="985"/>
    </location>
</feature>
<feature type="domain" description="Aminotransferase-like plant mobile" evidence="2">
    <location>
        <begin position="107"/>
        <end position="481"/>
    </location>
</feature>
<feature type="region of interest" description="Disordered" evidence="1">
    <location>
        <begin position="746"/>
        <end position="771"/>
    </location>
</feature>
<comment type="caution">
    <text evidence="3">The sequence shown here is derived from an EMBL/GenBank/DDBJ whole genome shotgun (WGS) entry which is preliminary data.</text>
</comment>
<organism evidence="3 4">
    <name type="scientific">Sesamum angolense</name>
    <dbReference type="NCBI Taxonomy" id="2727404"/>
    <lineage>
        <taxon>Eukaryota</taxon>
        <taxon>Viridiplantae</taxon>
        <taxon>Streptophyta</taxon>
        <taxon>Embryophyta</taxon>
        <taxon>Tracheophyta</taxon>
        <taxon>Spermatophyta</taxon>
        <taxon>Magnoliopsida</taxon>
        <taxon>eudicotyledons</taxon>
        <taxon>Gunneridae</taxon>
        <taxon>Pentapetalae</taxon>
        <taxon>asterids</taxon>
        <taxon>lamiids</taxon>
        <taxon>Lamiales</taxon>
        <taxon>Pedaliaceae</taxon>
        <taxon>Sesamum</taxon>
    </lineage>
</organism>
<feature type="region of interest" description="Disordered" evidence="1">
    <location>
        <begin position="844"/>
        <end position="1084"/>
    </location>
</feature>
<feature type="compositionally biased region" description="Polar residues" evidence="1">
    <location>
        <begin position="854"/>
        <end position="865"/>
    </location>
</feature>
<gene>
    <name evidence="3" type="ORF">Sango_1339600</name>
</gene>
<sequence length="1084" mass="119752">MQNAQTERSRENVSNGDLLHRAARARRHWGLWFLFPGTLVRMDSGLGHTLHPGPIDDSVLTLQDHHRSTDIWDGKDFEPLTCRRCDGHFWRLGTLDPRVQQMMLKAGFYGVYKAGRMRLDHALITALVERWRPETHTFHLPVGEATVTLQDISVLWGLPVDGDPITGVDTNRSMDEWQDICNELLGFRPPPEDFDRGRLKIRCLQERFKTLPEGASEDTVKFYARAYILQLLGGQLLSDMSNNKVKLMYLPLLRDFEAAGRLSWGGAVLACLYRALCRATKPETSDICGPLVLLQIWAWERVPFIRPGRLAPRQQPPPDMVAGDHPLPAAPYGSRWNVGFKLETVGTHVLVLYRDQLDNMKDDQFVWEPYPADVLASLPGYCVSGKQIWQTVAPLICFDVVEFHHPDRVLRQFGQQQTVPAICDTIPDIHLTDRRGRQNYDWAHHHRQFVDMWTDRCARVVSAPPVDCPMDQNDPYMLWYRRITRLLIGNPATRPNTGYQGVGGAMEAMAQSLQKIYHRAADAMHEGYEVSGEDALREIQDICAYSLRAAHEDHRLTVRPDFRAPSPAGSPFAPPKVQRGRPRKRGGLACGRTTESRRRGSYAPATMSTSSDVSHSLKPSNILHAHVGELPDTPQTWDSSLCASDFQDASDPNTMQLDPESTDTKLALSLDFAETTNPIIDALGKIRDICAFALRMSNGNQTMISGHDVIPDDPKTKRCKPRRRAGVGGYLLGANSGVNSYFPCTSGASSPTPSASLGPNGSPSHPQDCHEQAVEPLVAPLSRDSPLPELQDNLQLEMIELDTITGSREASPSPVNPSMLDIPCEPPGDQDSVLLTDVKNNFSQEDNVPMVTDSADTPQPVTVQEENGGGTEVLPPIPAPHATTPCLQAPVQPDYGEPINFSEIPSSPQVDAGASQASQLEPEVSTVRPDPNEVVTDVNGPESKSIPGPPVLEPQGAQTLTPSDSAIPMMEDSKLSSQQDEKEIPEPSPMPQVSFGHPVSDETMRADGPDTDTTGGSNGKRKEQATDKVNASSPGPETVHNHGKSPLKSWHEGVSQVTETDTATARDDVQRKYKRQRRSAPKQR</sequence>
<proteinExistence type="predicted"/>
<dbReference type="PANTHER" id="PTHR46033:SF8">
    <property type="entry name" value="PROTEIN MAINTENANCE OF MERISTEMS-LIKE"/>
    <property type="match status" value="1"/>
</dbReference>
<reference evidence="3" key="1">
    <citation type="submission" date="2020-06" db="EMBL/GenBank/DDBJ databases">
        <authorList>
            <person name="Li T."/>
            <person name="Hu X."/>
            <person name="Zhang T."/>
            <person name="Song X."/>
            <person name="Zhang H."/>
            <person name="Dai N."/>
            <person name="Sheng W."/>
            <person name="Hou X."/>
            <person name="Wei L."/>
        </authorList>
    </citation>
    <scope>NUCLEOTIDE SEQUENCE</scope>
    <source>
        <strain evidence="3">K16</strain>
        <tissue evidence="3">Leaf</tissue>
    </source>
</reference>
<name>A0AAE1WSM3_9LAMI</name>
<dbReference type="PANTHER" id="PTHR46033">
    <property type="entry name" value="PROTEIN MAIN-LIKE 2"/>
    <property type="match status" value="1"/>
</dbReference>
<keyword evidence="4" id="KW-1185">Reference proteome</keyword>
<dbReference type="InterPro" id="IPR019557">
    <property type="entry name" value="AminoTfrase-like_pln_mobile"/>
</dbReference>
<protein>
    <submittedName>
        <fullName evidence="3">Serine/threonine-protein phosphatase 7 long form</fullName>
    </submittedName>
</protein>
<dbReference type="Pfam" id="PF10536">
    <property type="entry name" value="PMD"/>
    <property type="match status" value="1"/>
</dbReference>
<dbReference type="InterPro" id="IPR044824">
    <property type="entry name" value="MAIN-like"/>
</dbReference>
<feature type="compositionally biased region" description="Basic residues" evidence="1">
    <location>
        <begin position="1072"/>
        <end position="1084"/>
    </location>
</feature>
<reference evidence="3" key="2">
    <citation type="journal article" date="2024" name="Plant">
        <title>Genomic evolution and insights into agronomic trait innovations of Sesamum species.</title>
        <authorList>
            <person name="Miao H."/>
            <person name="Wang L."/>
            <person name="Qu L."/>
            <person name="Liu H."/>
            <person name="Sun Y."/>
            <person name="Le M."/>
            <person name="Wang Q."/>
            <person name="Wei S."/>
            <person name="Zheng Y."/>
            <person name="Lin W."/>
            <person name="Duan Y."/>
            <person name="Cao H."/>
            <person name="Xiong S."/>
            <person name="Wang X."/>
            <person name="Wei L."/>
            <person name="Li C."/>
            <person name="Ma Q."/>
            <person name="Ju M."/>
            <person name="Zhao R."/>
            <person name="Li G."/>
            <person name="Mu C."/>
            <person name="Tian Q."/>
            <person name="Mei H."/>
            <person name="Zhang T."/>
            <person name="Gao T."/>
            <person name="Zhang H."/>
        </authorList>
    </citation>
    <scope>NUCLEOTIDE SEQUENCE</scope>
    <source>
        <strain evidence="3">K16</strain>
    </source>
</reference>
<evidence type="ECO:0000313" key="4">
    <source>
        <dbReference type="Proteomes" id="UP001289374"/>
    </source>
</evidence>
<evidence type="ECO:0000256" key="1">
    <source>
        <dbReference type="SAM" id="MobiDB-lite"/>
    </source>
</evidence>
<evidence type="ECO:0000259" key="2">
    <source>
        <dbReference type="Pfam" id="PF10536"/>
    </source>
</evidence>
<accession>A0AAE1WSM3</accession>
<feature type="compositionally biased region" description="Polar residues" evidence="1">
    <location>
        <begin position="903"/>
        <end position="919"/>
    </location>
</feature>
<feature type="region of interest" description="Disordered" evidence="1">
    <location>
        <begin position="559"/>
        <end position="616"/>
    </location>
</feature>
<feature type="compositionally biased region" description="Polar residues" evidence="1">
    <location>
        <begin position="606"/>
        <end position="616"/>
    </location>
</feature>
<feature type="compositionally biased region" description="Basic and acidic residues" evidence="1">
    <location>
        <begin position="999"/>
        <end position="1008"/>
    </location>
</feature>
<evidence type="ECO:0000313" key="3">
    <source>
        <dbReference type="EMBL" id="KAK4398641.1"/>
    </source>
</evidence>
<feature type="compositionally biased region" description="Low complexity" evidence="1">
    <location>
        <begin position="746"/>
        <end position="758"/>
    </location>
</feature>
<dbReference type="EMBL" id="JACGWL010000007">
    <property type="protein sequence ID" value="KAK4398641.1"/>
    <property type="molecule type" value="Genomic_DNA"/>
</dbReference>